<accession>A0ABY8PQZ2</accession>
<dbReference type="Proteomes" id="UP001232493">
    <property type="component" value="Chromosome"/>
</dbReference>
<organism evidence="1 2">
    <name type="scientific">Marinitoga aeolica</name>
    <dbReference type="NCBI Taxonomy" id="2809031"/>
    <lineage>
        <taxon>Bacteria</taxon>
        <taxon>Thermotogati</taxon>
        <taxon>Thermotogota</taxon>
        <taxon>Thermotogae</taxon>
        <taxon>Petrotogales</taxon>
        <taxon>Petrotogaceae</taxon>
        <taxon>Marinitoga</taxon>
    </lineage>
</organism>
<protein>
    <submittedName>
        <fullName evidence="1">Uncharacterized protein</fullName>
    </submittedName>
</protein>
<evidence type="ECO:0000313" key="1">
    <source>
        <dbReference type="EMBL" id="WGS65045.1"/>
    </source>
</evidence>
<keyword evidence="2" id="KW-1185">Reference proteome</keyword>
<name>A0ABY8PQZ2_9BACT</name>
<gene>
    <name evidence="1" type="ORF">JRV97_00380</name>
</gene>
<dbReference type="EMBL" id="CP069362">
    <property type="protein sequence ID" value="WGS65045.1"/>
    <property type="molecule type" value="Genomic_DNA"/>
</dbReference>
<proteinExistence type="predicted"/>
<reference evidence="1 2" key="1">
    <citation type="submission" date="2021-02" db="EMBL/GenBank/DDBJ databases">
        <title>Characterization of Marinitoga sp. nov. str. BP5-C20A.</title>
        <authorList>
            <person name="Erauso G."/>
            <person name="Postec A."/>
        </authorList>
    </citation>
    <scope>NUCLEOTIDE SEQUENCE [LARGE SCALE GENOMIC DNA]</scope>
    <source>
        <strain evidence="1 2">BP5-C20A</strain>
    </source>
</reference>
<evidence type="ECO:0000313" key="2">
    <source>
        <dbReference type="Proteomes" id="UP001232493"/>
    </source>
</evidence>
<sequence length="452" mass="53511">MKKNILFFLILIIIVNIYGSAKLLFPGSIDFYYQRSKNINSGIQYTGIPLFFIDDKDYKSNITFEFPLGFEKRLENNVIFNGGGYYTLEKDKIFFSDLYNEYYSWMNFGFEFYHNKELYARFIADFKEGNSPYFKYKSLSILDIYNDFSLSKRTTLDMPSLSYLSLKNHNWSFILGRTKISLGPLKNSLILSDASKYYENINFKYYLDDVAFNTIIISMQPMMTKSEYEKQFSTEATMAMKEVLVNRIDIKKNIFNFGITSLNLYGGKVPKSLFDVNNSLVSFDSQLQTKNIRLYFQDAYNPIKGKNSFGYGGELNLELYKDIYFSLMYENYKVESGIYEDDIPYNRLYNRSLEIINEPGARYFYDYPLGFKYDENSDVKSVQAYISSNKFLIFYEKEFGTTFGNEFYNNRAKVYFKIPYLGEIQIKYINTKYNEEKFKSYSLFWIMPIKIQ</sequence>
<dbReference type="RefSeq" id="WP_280999145.1">
    <property type="nucleotide sequence ID" value="NZ_CP069362.1"/>
</dbReference>